<keyword evidence="2" id="KW-1185">Reference proteome</keyword>
<evidence type="ECO:0000313" key="3">
    <source>
        <dbReference type="WBParaSite" id="Hba_10547"/>
    </source>
</evidence>
<accession>A0A1I7WZ45</accession>
<dbReference type="WBParaSite" id="Hba_10547">
    <property type="protein sequence ID" value="Hba_10547"/>
    <property type="gene ID" value="Hba_10547"/>
</dbReference>
<proteinExistence type="predicted"/>
<dbReference type="Proteomes" id="UP000095283">
    <property type="component" value="Unplaced"/>
</dbReference>
<evidence type="ECO:0000313" key="2">
    <source>
        <dbReference type="Proteomes" id="UP000095283"/>
    </source>
</evidence>
<evidence type="ECO:0000256" key="1">
    <source>
        <dbReference type="SAM" id="Phobius"/>
    </source>
</evidence>
<dbReference type="AlphaFoldDB" id="A0A1I7WZ45"/>
<keyword evidence="1" id="KW-0812">Transmembrane</keyword>
<organism evidence="2 3">
    <name type="scientific">Heterorhabditis bacteriophora</name>
    <name type="common">Entomopathogenic nematode worm</name>
    <dbReference type="NCBI Taxonomy" id="37862"/>
    <lineage>
        <taxon>Eukaryota</taxon>
        <taxon>Metazoa</taxon>
        <taxon>Ecdysozoa</taxon>
        <taxon>Nematoda</taxon>
        <taxon>Chromadorea</taxon>
        <taxon>Rhabditida</taxon>
        <taxon>Rhabditina</taxon>
        <taxon>Rhabditomorpha</taxon>
        <taxon>Strongyloidea</taxon>
        <taxon>Heterorhabditidae</taxon>
        <taxon>Heterorhabditis</taxon>
    </lineage>
</organism>
<name>A0A1I7WZ45_HETBA</name>
<keyword evidence="1" id="KW-1133">Transmembrane helix</keyword>
<dbReference type="Gene3D" id="3.40.1690.20">
    <property type="match status" value="1"/>
</dbReference>
<keyword evidence="1" id="KW-0472">Membrane</keyword>
<protein>
    <submittedName>
        <fullName evidence="3">DUF1330 domain-containing protein</fullName>
    </submittedName>
</protein>
<reference evidence="3" key="1">
    <citation type="submission" date="2016-11" db="UniProtKB">
        <authorList>
            <consortium name="WormBaseParasite"/>
        </authorList>
    </citation>
    <scope>IDENTIFICATION</scope>
</reference>
<sequence length="140" mass="16509">MNEKAAGTRPDKKCSGYGSITSFKDLTYKVIYIFGVFVYIMFFKNHSIFFVCFSYLIHVYKKNFSRVYIHKIIVFPEKDWAFIYMNIDSKSINGEPMHAVYRMGIPSVSRFEAEVRAAEMAINLPPERWTQIEYRRMEGV</sequence>
<feature type="transmembrane region" description="Helical" evidence="1">
    <location>
        <begin position="31"/>
        <end position="57"/>
    </location>
</feature>